<keyword evidence="1" id="KW-0547">Nucleotide-binding</keyword>
<keyword evidence="5" id="KW-0067">ATP-binding</keyword>
<evidence type="ECO:0000256" key="6">
    <source>
        <dbReference type="ARBA" id="ARBA00023125"/>
    </source>
</evidence>
<dbReference type="PROSITE" id="PS51192">
    <property type="entry name" value="HELICASE_ATP_BIND_1"/>
    <property type="match status" value="1"/>
</dbReference>
<evidence type="ECO:0000256" key="4">
    <source>
        <dbReference type="ARBA" id="ARBA00022806"/>
    </source>
</evidence>
<dbReference type="InterPro" id="IPR011545">
    <property type="entry name" value="DEAD/DEAH_box_helicase_dom"/>
</dbReference>
<keyword evidence="7" id="KW-0234">DNA repair</keyword>
<dbReference type="PANTHER" id="PTHR47964:SF1">
    <property type="entry name" value="ATP-DEPENDENT DNA HELICASE HOMOLOG RECG, CHLOROPLASTIC"/>
    <property type="match status" value="1"/>
</dbReference>
<name>A0A7G9S1V9_9FIRM</name>
<keyword evidence="6" id="KW-0238">DNA-binding</keyword>
<gene>
    <name evidence="10" type="ORF">H9L01_08315</name>
</gene>
<dbReference type="GO" id="GO:0006281">
    <property type="term" value="P:DNA repair"/>
    <property type="evidence" value="ECO:0007669"/>
    <property type="project" value="UniProtKB-KW"/>
</dbReference>
<proteinExistence type="predicted"/>
<dbReference type="PANTHER" id="PTHR47964">
    <property type="entry name" value="ATP-DEPENDENT DNA HELICASE HOMOLOG RECG, CHLOROPLASTIC"/>
    <property type="match status" value="1"/>
</dbReference>
<dbReference type="Gene3D" id="3.40.50.300">
    <property type="entry name" value="P-loop containing nucleotide triphosphate hydrolases"/>
    <property type="match status" value="2"/>
</dbReference>
<dbReference type="InterPro" id="IPR012340">
    <property type="entry name" value="NA-bd_OB-fold"/>
</dbReference>
<accession>A0A7G9S1V9</accession>
<evidence type="ECO:0000313" key="10">
    <source>
        <dbReference type="EMBL" id="QNN61834.1"/>
    </source>
</evidence>
<evidence type="ECO:0000259" key="9">
    <source>
        <dbReference type="PROSITE" id="PS51194"/>
    </source>
</evidence>
<dbReference type="AlphaFoldDB" id="A0A7G9S1V9"/>
<dbReference type="GO" id="GO:0016787">
    <property type="term" value="F:hydrolase activity"/>
    <property type="evidence" value="ECO:0007669"/>
    <property type="project" value="UniProtKB-KW"/>
</dbReference>
<keyword evidence="4 10" id="KW-0347">Helicase</keyword>
<evidence type="ECO:0000256" key="2">
    <source>
        <dbReference type="ARBA" id="ARBA00022763"/>
    </source>
</evidence>
<dbReference type="EMBL" id="CP060715">
    <property type="protein sequence ID" value="QNN61834.1"/>
    <property type="molecule type" value="Genomic_DNA"/>
</dbReference>
<dbReference type="Pfam" id="PF00271">
    <property type="entry name" value="Helicase_C"/>
    <property type="match status" value="1"/>
</dbReference>
<evidence type="ECO:0000313" key="11">
    <source>
        <dbReference type="Proteomes" id="UP000515928"/>
    </source>
</evidence>
<dbReference type="InterPro" id="IPR001650">
    <property type="entry name" value="Helicase_C-like"/>
</dbReference>
<reference evidence="10 11" key="1">
    <citation type="submission" date="2020-08" db="EMBL/GenBank/DDBJ databases">
        <title>Genome sequence of Erysipelothrix inopinata DSM 15511T.</title>
        <authorList>
            <person name="Hyun D.-W."/>
            <person name="Bae J.-W."/>
        </authorList>
    </citation>
    <scope>NUCLEOTIDE SEQUENCE [LARGE SCALE GENOMIC DNA]</scope>
    <source>
        <strain evidence="10 11">DSM 15511</strain>
    </source>
</reference>
<feature type="domain" description="Helicase ATP-binding" evidence="8">
    <location>
        <begin position="251"/>
        <end position="408"/>
    </location>
</feature>
<dbReference type="SMART" id="SM00487">
    <property type="entry name" value="DEXDc"/>
    <property type="match status" value="1"/>
</dbReference>
<dbReference type="SUPFAM" id="SSF50249">
    <property type="entry name" value="Nucleic acid-binding proteins"/>
    <property type="match status" value="1"/>
</dbReference>
<evidence type="ECO:0000256" key="7">
    <source>
        <dbReference type="ARBA" id="ARBA00023204"/>
    </source>
</evidence>
<dbReference type="Pfam" id="PF00270">
    <property type="entry name" value="DEAD"/>
    <property type="match status" value="1"/>
</dbReference>
<dbReference type="GO" id="GO:0005524">
    <property type="term" value="F:ATP binding"/>
    <property type="evidence" value="ECO:0007669"/>
    <property type="project" value="UniProtKB-KW"/>
</dbReference>
<dbReference type="GO" id="GO:0003678">
    <property type="term" value="F:DNA helicase activity"/>
    <property type="evidence" value="ECO:0007669"/>
    <property type="project" value="TreeGrafter"/>
</dbReference>
<dbReference type="InterPro" id="IPR047112">
    <property type="entry name" value="RecG/Mfd"/>
</dbReference>
<organism evidence="10 11">
    <name type="scientific">Erysipelothrix inopinata</name>
    <dbReference type="NCBI Taxonomy" id="225084"/>
    <lineage>
        <taxon>Bacteria</taxon>
        <taxon>Bacillati</taxon>
        <taxon>Bacillota</taxon>
        <taxon>Erysipelotrichia</taxon>
        <taxon>Erysipelotrichales</taxon>
        <taxon>Erysipelotrichaceae</taxon>
        <taxon>Erysipelothrix</taxon>
    </lineage>
</organism>
<dbReference type="PROSITE" id="PS51194">
    <property type="entry name" value="HELICASE_CTER"/>
    <property type="match status" value="1"/>
</dbReference>
<evidence type="ECO:0000256" key="3">
    <source>
        <dbReference type="ARBA" id="ARBA00022801"/>
    </source>
</evidence>
<dbReference type="Proteomes" id="UP000515928">
    <property type="component" value="Chromosome"/>
</dbReference>
<dbReference type="GO" id="GO:0003677">
    <property type="term" value="F:DNA binding"/>
    <property type="evidence" value="ECO:0007669"/>
    <property type="project" value="UniProtKB-KW"/>
</dbReference>
<feature type="domain" description="Helicase C-terminal" evidence="9">
    <location>
        <begin position="431"/>
        <end position="591"/>
    </location>
</feature>
<dbReference type="SMART" id="SM00490">
    <property type="entry name" value="HELICc"/>
    <property type="match status" value="1"/>
</dbReference>
<keyword evidence="11" id="KW-1185">Reference proteome</keyword>
<evidence type="ECO:0000256" key="5">
    <source>
        <dbReference type="ARBA" id="ARBA00022840"/>
    </source>
</evidence>
<dbReference type="InterPro" id="IPR027417">
    <property type="entry name" value="P-loop_NTPase"/>
</dbReference>
<sequence>MMLTDKQNKIVESLGYTSPCDFLFHFPHRYQFLEYKTRDTWKPGDVVVFSGFLASSFKTYRFGRNRSATNFEVNTNDEVIKVVIYNRSYLKESNYTQGITVTGQFSDGKVVARTITNKPLDDVLGIEPQYPLKSGIKNYEVIRLMKKTLSLCDVEDVIPREFRSGYKLISTQQALKWIHVPNTKEQLYQAQRTLKYDEFLKYQVSIALNKSDFEYGISKRFDNHVIETYQESLPFVLTEDQNIALHEILGDLKSNKRMNRLLQGDVGSGKTIVSFLSLIAAIEAGFQVAYMVPTEVLLYQHAASFAKLFPNIDYSVYSQNSENKVKILEDLKDGNCPLVFGTHALFQDDVHFNKLGFVLIDEQHRFGVLQRQKLVDKGDDVDLLMLSATPIPRTLANTLFYDLDISNITHYPSHRKESRTELISENSVRTLLPQMKAELSAGGQIYIVCAAIDEDERPGVKTVLGIHEQMQKLFPEYNTGILHGRMSGQDKQIMMTSFANHEIDILVSTTVIEVGLDVHNANMMIIYNAEQFGLATLHQLRGRIGRGEKGGLCYLLSKSESEESNNRLQALVQSHDGFELSMIDMRQRGYGDALGVRQSGLPQFLLGDIEKDIKIMEQAKKDAQRIVANSDNPDYIKILEHVKGQDYFKTI</sequence>
<keyword evidence="2" id="KW-0227">DNA damage</keyword>
<dbReference type="SUPFAM" id="SSF52540">
    <property type="entry name" value="P-loop containing nucleoside triphosphate hydrolases"/>
    <property type="match status" value="2"/>
</dbReference>
<protein>
    <submittedName>
        <fullName evidence="10">ATP-dependent DNA helicase RecG</fullName>
    </submittedName>
</protein>
<evidence type="ECO:0000259" key="8">
    <source>
        <dbReference type="PROSITE" id="PS51192"/>
    </source>
</evidence>
<keyword evidence="3" id="KW-0378">Hydrolase</keyword>
<evidence type="ECO:0000256" key="1">
    <source>
        <dbReference type="ARBA" id="ARBA00022741"/>
    </source>
</evidence>
<dbReference type="KEGG" id="eio:H9L01_08315"/>
<dbReference type="InterPro" id="IPR014001">
    <property type="entry name" value="Helicase_ATP-bd"/>
</dbReference>